<dbReference type="ESTHER" id="9hyme-q59hj1">
    <property type="family name" value="Carb_B_Arthropoda"/>
</dbReference>
<evidence type="ECO:0000313" key="8">
    <source>
        <dbReference type="EMBL" id="BAD92015.1"/>
    </source>
</evidence>
<dbReference type="InterPro" id="IPR029058">
    <property type="entry name" value="AB_hydrolase_fold"/>
</dbReference>
<dbReference type="GO" id="GO:0052689">
    <property type="term" value="F:carboxylic ester hydrolase activity"/>
    <property type="evidence" value="ECO:0007669"/>
    <property type="project" value="UniProtKB-KW"/>
</dbReference>
<keyword evidence="3 6" id="KW-0378">Hydrolase</keyword>
<proteinExistence type="evidence at transcript level"/>
<dbReference type="Pfam" id="PF00135">
    <property type="entry name" value="COesterase"/>
    <property type="match status" value="1"/>
</dbReference>
<feature type="domain" description="Carboxylesterase type B" evidence="7">
    <location>
        <begin position="3"/>
        <end position="519"/>
    </location>
</feature>
<dbReference type="InterPro" id="IPR019826">
    <property type="entry name" value="Carboxylesterase_B_AS"/>
</dbReference>
<organism evidence="8">
    <name type="scientific">Athalia rosae</name>
    <name type="common">Turnip sawfly</name>
    <dbReference type="NCBI Taxonomy" id="37344"/>
    <lineage>
        <taxon>Eukaryota</taxon>
        <taxon>Metazoa</taxon>
        <taxon>Ecdysozoa</taxon>
        <taxon>Arthropoda</taxon>
        <taxon>Hexapoda</taxon>
        <taxon>Insecta</taxon>
        <taxon>Pterygota</taxon>
        <taxon>Neoptera</taxon>
        <taxon>Endopterygota</taxon>
        <taxon>Hymenoptera</taxon>
        <taxon>Tenthredinoidea</taxon>
        <taxon>Athaliidae</taxon>
        <taxon>Athalia</taxon>
    </lineage>
</organism>
<keyword evidence="4" id="KW-1015">Disulfide bond</keyword>
<sequence>MSKPVVTVKQGALRGVEIQSAFGKSFIAFRGVPYAAPPVGDLRFRDPQPLEPWVGIRDALEEGSQCAHEDFITKEIVGDDDCLYLNVATKSLTGSKPVMVWVHGGAFVLGDGGFDWYGPDYLMEYGDIVYVGINYRLGILGFLNLDDEVATGNMGLKDQVAALKWVKENIAQFGGDPNNVTIFGESAGGASIHYLLLSPLAKGLFHKGIVQSGVVANPWATIEGDISHTHRLVSMLGKDTTDPKEIVKFLRTIPPLKLVEAQQKMLTEEDKYSVKYHYLPTIDNKSSKPFVNTSSIEEFINQGIDVPVMIGYTSHEGILMLMGMTDEVFAKIDGNFESLVPKDLAEKAPSKVKEIARAIRTYYFGDKKFSADHIDDYAQFAGDVFFLRGIHKVVDLHMKKKSPMYLYQMSFASDKSFGKTLFKLNVKGAMHAEELQYLFYANRFKEHIKIEPDSIETLVLRRFVRIWTDFARTGNPTPIVDDLITVKWEPVNGSAKHYLDIDSELIPGKNLNEDRLQAWKRIEALAKEQ</sequence>
<dbReference type="PANTHER" id="PTHR43142:SF1">
    <property type="entry name" value="CARBOXYLIC ESTER HYDROLASE"/>
    <property type="match status" value="1"/>
</dbReference>
<protein>
    <recommendedName>
        <fullName evidence="6">Carboxylic ester hydrolase</fullName>
        <ecNumber evidence="6">3.1.1.-</ecNumber>
    </recommendedName>
</protein>
<reference evidence="8" key="1">
    <citation type="submission" date="2005-03" db="EMBL/GenBank/DDBJ databases">
        <title>carboxylesterase of athalia rosae.</title>
        <authorList>
            <person name="Tan A."/>
            <person name="Shiotsuki T."/>
        </authorList>
    </citation>
    <scope>NUCLEOTIDE SEQUENCE</scope>
</reference>
<dbReference type="SUPFAM" id="SSF53474">
    <property type="entry name" value="alpha/beta-Hydrolases"/>
    <property type="match status" value="1"/>
</dbReference>
<keyword evidence="2" id="KW-0719">Serine esterase</keyword>
<dbReference type="Gene3D" id="3.40.50.1820">
    <property type="entry name" value="alpha/beta hydrolase"/>
    <property type="match status" value="1"/>
</dbReference>
<comment type="similarity">
    <text evidence="1 6">Belongs to the type-B carboxylesterase/lipase family.</text>
</comment>
<dbReference type="EC" id="3.1.1.-" evidence="6"/>
<evidence type="ECO:0000256" key="2">
    <source>
        <dbReference type="ARBA" id="ARBA00022487"/>
    </source>
</evidence>
<dbReference type="AlphaFoldDB" id="Q59HJ1"/>
<accession>Q59HJ1</accession>
<evidence type="ECO:0000256" key="1">
    <source>
        <dbReference type="ARBA" id="ARBA00005964"/>
    </source>
</evidence>
<dbReference type="InterPro" id="IPR002018">
    <property type="entry name" value="CarbesteraseB"/>
</dbReference>
<evidence type="ECO:0000256" key="6">
    <source>
        <dbReference type="RuleBase" id="RU361235"/>
    </source>
</evidence>
<evidence type="ECO:0000256" key="5">
    <source>
        <dbReference type="ARBA" id="ARBA00023180"/>
    </source>
</evidence>
<name>Q59HJ1_ATHRO</name>
<dbReference type="PANTHER" id="PTHR43142">
    <property type="entry name" value="CARBOXYLIC ESTER HYDROLASE"/>
    <property type="match status" value="1"/>
</dbReference>
<evidence type="ECO:0000259" key="7">
    <source>
        <dbReference type="Pfam" id="PF00135"/>
    </source>
</evidence>
<dbReference type="PROSITE" id="PS00122">
    <property type="entry name" value="CARBOXYLESTERASE_B_1"/>
    <property type="match status" value="1"/>
</dbReference>
<evidence type="ECO:0000256" key="4">
    <source>
        <dbReference type="ARBA" id="ARBA00023157"/>
    </source>
</evidence>
<evidence type="ECO:0000256" key="3">
    <source>
        <dbReference type="ARBA" id="ARBA00022801"/>
    </source>
</evidence>
<keyword evidence="5" id="KW-0325">Glycoprotein</keyword>
<gene>
    <name evidence="8" type="primary">COE</name>
</gene>
<dbReference type="EMBL" id="AB208652">
    <property type="protein sequence ID" value="BAD92015.1"/>
    <property type="molecule type" value="mRNA"/>
</dbReference>